<dbReference type="Proteomes" id="UP000663929">
    <property type="component" value="Chromosome"/>
</dbReference>
<proteinExistence type="predicted"/>
<dbReference type="AlphaFoldDB" id="A0A8A4TFZ4"/>
<dbReference type="InterPro" id="IPR010261">
    <property type="entry name" value="Tir_chaperone"/>
</dbReference>
<dbReference type="Gene3D" id="3.30.1460.10">
    <property type="match status" value="1"/>
</dbReference>
<dbReference type="RefSeq" id="WP_237378135.1">
    <property type="nucleotide sequence ID" value="NZ_CP071793.1"/>
</dbReference>
<dbReference type="KEGG" id="scor:J3U87_23115"/>
<reference evidence="2" key="1">
    <citation type="submission" date="2021-03" db="EMBL/GenBank/DDBJ databases">
        <title>Acanthopleuribacteraceae sp. M133.</title>
        <authorList>
            <person name="Wang G."/>
        </authorList>
    </citation>
    <scope>NUCLEOTIDE SEQUENCE</scope>
    <source>
        <strain evidence="2">M133</strain>
    </source>
</reference>
<evidence type="ECO:0000313" key="2">
    <source>
        <dbReference type="EMBL" id="QTD48480.1"/>
    </source>
</evidence>
<dbReference type="Pfam" id="PF05932">
    <property type="entry name" value="CesT"/>
    <property type="match status" value="1"/>
</dbReference>
<evidence type="ECO:0000256" key="1">
    <source>
        <dbReference type="SAM" id="MobiDB-lite"/>
    </source>
</evidence>
<name>A0A8A4TFZ4_SULCO</name>
<dbReference type="CDD" id="cd17034">
    <property type="entry name" value="T3SC_IA_ShcO1-like"/>
    <property type="match status" value="1"/>
</dbReference>
<protein>
    <submittedName>
        <fullName evidence="2">Type III secretion system chaperone</fullName>
    </submittedName>
</protein>
<dbReference type="GO" id="GO:0030254">
    <property type="term" value="P:protein secretion by the type III secretion system"/>
    <property type="evidence" value="ECO:0007669"/>
    <property type="project" value="InterPro"/>
</dbReference>
<gene>
    <name evidence="2" type="ORF">J3U87_23115</name>
</gene>
<dbReference type="SUPFAM" id="SSF69635">
    <property type="entry name" value="Type III secretory system chaperone-like"/>
    <property type="match status" value="1"/>
</dbReference>
<evidence type="ECO:0000313" key="3">
    <source>
        <dbReference type="Proteomes" id="UP000663929"/>
    </source>
</evidence>
<organism evidence="2 3">
    <name type="scientific">Sulfidibacter corallicola</name>
    <dbReference type="NCBI Taxonomy" id="2818388"/>
    <lineage>
        <taxon>Bacteria</taxon>
        <taxon>Pseudomonadati</taxon>
        <taxon>Acidobacteriota</taxon>
        <taxon>Holophagae</taxon>
        <taxon>Acanthopleuribacterales</taxon>
        <taxon>Acanthopleuribacteraceae</taxon>
        <taxon>Sulfidibacter</taxon>
    </lineage>
</organism>
<feature type="region of interest" description="Disordered" evidence="1">
    <location>
        <begin position="138"/>
        <end position="158"/>
    </location>
</feature>
<dbReference type="EMBL" id="CP071793">
    <property type="protein sequence ID" value="QTD48480.1"/>
    <property type="molecule type" value="Genomic_DNA"/>
</dbReference>
<sequence length="171" mass="18701">MTHHHSAERNTVDAYLKTLDAKLGLGFLELNEEGVCALEFEGKGRLRIEVPEGSVHCYLAAPLVHVPADETLRLGMLNQAMNMNFMGQHTDNTTLSINARTQTLTLHYVHPIADLDATILENLIDNFLETAVSAKARFESQPAPSNDAPAHAAQSAPAIDQASDRMMGHFV</sequence>
<feature type="compositionally biased region" description="Low complexity" evidence="1">
    <location>
        <begin position="147"/>
        <end position="158"/>
    </location>
</feature>
<keyword evidence="3" id="KW-1185">Reference proteome</keyword>
<accession>A0A8A4TFZ4</accession>